<dbReference type="SUPFAM" id="SSF47769">
    <property type="entry name" value="SAM/Pointed domain"/>
    <property type="match status" value="1"/>
</dbReference>
<evidence type="ECO:0000259" key="1">
    <source>
        <dbReference type="Pfam" id="PF04904"/>
    </source>
</evidence>
<dbReference type="InterPro" id="IPR006988">
    <property type="entry name" value="Nab_N"/>
</dbReference>
<accession>A0ABP0FEY7</accession>
<name>A0ABP0FEY7_CLALP</name>
<dbReference type="InterPro" id="IPR039040">
    <property type="entry name" value="NAB_fam"/>
</dbReference>
<keyword evidence="3" id="KW-1185">Reference proteome</keyword>
<dbReference type="PANTHER" id="PTHR12623">
    <property type="entry name" value="NGFI-A BINDING PROTEIN"/>
    <property type="match status" value="1"/>
</dbReference>
<protein>
    <recommendedName>
        <fullName evidence="1">Nab N-terminal domain-containing protein</fullName>
    </recommendedName>
</protein>
<gene>
    <name evidence="2" type="ORF">CVLEPA_LOCUS8176</name>
</gene>
<evidence type="ECO:0000313" key="2">
    <source>
        <dbReference type="EMBL" id="CAK8678239.1"/>
    </source>
</evidence>
<dbReference type="EMBL" id="CAWYQH010000046">
    <property type="protein sequence ID" value="CAK8678239.1"/>
    <property type="molecule type" value="Genomic_DNA"/>
</dbReference>
<dbReference type="PANTHER" id="PTHR12623:SF10">
    <property type="entry name" value="NGFI-A-BINDING PROTEIN HOMOLOG"/>
    <property type="match status" value="1"/>
</dbReference>
<dbReference type="InterPro" id="IPR013761">
    <property type="entry name" value="SAM/pointed_sf"/>
</dbReference>
<dbReference type="Gene3D" id="1.10.150.50">
    <property type="entry name" value="Transcription Factor, Ets-1"/>
    <property type="match status" value="1"/>
</dbReference>
<organism evidence="2 3">
    <name type="scientific">Clavelina lepadiformis</name>
    <name type="common">Light-bulb sea squirt</name>
    <name type="synonym">Ascidia lepadiformis</name>
    <dbReference type="NCBI Taxonomy" id="159417"/>
    <lineage>
        <taxon>Eukaryota</taxon>
        <taxon>Metazoa</taxon>
        <taxon>Chordata</taxon>
        <taxon>Tunicata</taxon>
        <taxon>Ascidiacea</taxon>
        <taxon>Aplousobranchia</taxon>
        <taxon>Clavelinidae</taxon>
        <taxon>Clavelina</taxon>
    </lineage>
</organism>
<reference evidence="2 3" key="1">
    <citation type="submission" date="2024-02" db="EMBL/GenBank/DDBJ databases">
        <authorList>
            <person name="Daric V."/>
            <person name="Darras S."/>
        </authorList>
    </citation>
    <scope>NUCLEOTIDE SEQUENCE [LARGE SCALE GENOMIC DNA]</scope>
</reference>
<comment type="caution">
    <text evidence="2">The sequence shown here is derived from an EMBL/GenBank/DDBJ whole genome shotgun (WGS) entry which is preliminary data.</text>
</comment>
<dbReference type="Pfam" id="PF04904">
    <property type="entry name" value="SAM_NCD1"/>
    <property type="match status" value="1"/>
</dbReference>
<evidence type="ECO:0000313" key="3">
    <source>
        <dbReference type="Proteomes" id="UP001642483"/>
    </source>
</evidence>
<sequence length="157" mass="18192">MEQGNIFSSQPSNTDELELYKVLQRANLLEYYDIFISVGGDDVGQLCEAEEDEFLEIMSLVGMVCKPMHVRRFQKALQEWAMAPQIFEKSPSVDHNQNFMFEVQKEPTDLSMRTLAGDRQQDTQVSEKNFEHDLVDYEERMSTDVEAVDSLILDEKQ</sequence>
<dbReference type="Proteomes" id="UP001642483">
    <property type="component" value="Unassembled WGS sequence"/>
</dbReference>
<proteinExistence type="predicted"/>
<feature type="domain" description="Nab N-terminal" evidence="1">
    <location>
        <begin position="11"/>
        <end position="87"/>
    </location>
</feature>